<dbReference type="EMBL" id="AM114193">
    <property type="protein sequence ID" value="CAJ36343.1"/>
    <property type="molecule type" value="Genomic_DNA"/>
</dbReference>
<dbReference type="Proteomes" id="UP000000663">
    <property type="component" value="Chromosome"/>
</dbReference>
<dbReference type="SUPFAM" id="SSF102588">
    <property type="entry name" value="LmbE-like"/>
    <property type="match status" value="1"/>
</dbReference>
<keyword evidence="2" id="KW-1185">Reference proteome</keyword>
<sequence length="234" mass="26137">MAKLTVLAIGAHADPFDMPYQCGGTLAKLAKAGNRVICVSSCEENQEEATRVATVLGCETMFLDLEEGEIQNDTETVHKIVELIRSTRPDIVITHQPTDYNPDHRALSQAVLGACLLARVGEVKTRHEPYKVPCLYYSETSSGVNSTADIYVDIGSTFETKIKALKEHKSLYEKEGVEHLGSIEHLIEREEATARYRGMQVEIEYAEAFSRAVNYRVMRAFSTLPFPDVEVHNE</sequence>
<dbReference type="OrthoDB" id="70547at2157"/>
<dbReference type="KEGG" id="rci:RCIX1008"/>
<dbReference type="InterPro" id="IPR024078">
    <property type="entry name" value="LmbE-like_dom_sf"/>
</dbReference>
<dbReference type="PANTHER" id="PTHR12993:SF30">
    <property type="entry name" value="N-ACETYL-ALPHA-D-GLUCOSAMINYL L-MALATE DEACETYLASE 1"/>
    <property type="match status" value="1"/>
</dbReference>
<dbReference type="AlphaFoldDB" id="Q0W5K0"/>
<dbReference type="InterPro" id="IPR003737">
    <property type="entry name" value="GlcNAc_PI_deacetylase-related"/>
</dbReference>
<protein>
    <submittedName>
        <fullName evidence="1">Uncharacterized protein</fullName>
    </submittedName>
</protein>
<dbReference type="Gene3D" id="3.40.50.10320">
    <property type="entry name" value="LmbE-like"/>
    <property type="match status" value="1"/>
</dbReference>
<dbReference type="RefSeq" id="WP_012036179.1">
    <property type="nucleotide sequence ID" value="NC_009464.1"/>
</dbReference>
<evidence type="ECO:0000313" key="2">
    <source>
        <dbReference type="Proteomes" id="UP000000663"/>
    </source>
</evidence>
<gene>
    <name evidence="1" type="ORF">RCIX1008</name>
</gene>
<organism evidence="1 2">
    <name type="scientific">Methanocella arvoryzae (strain DSM 22066 / NBRC 105507 / MRE50)</name>
    <dbReference type="NCBI Taxonomy" id="351160"/>
    <lineage>
        <taxon>Archaea</taxon>
        <taxon>Methanobacteriati</taxon>
        <taxon>Methanobacteriota</taxon>
        <taxon>Stenosarchaea group</taxon>
        <taxon>Methanomicrobia</taxon>
        <taxon>Methanocellales</taxon>
        <taxon>Methanocellaceae</taxon>
        <taxon>Methanocella</taxon>
    </lineage>
</organism>
<dbReference type="Pfam" id="PF02585">
    <property type="entry name" value="PIG-L"/>
    <property type="match status" value="1"/>
</dbReference>
<proteinExistence type="predicted"/>
<dbReference type="STRING" id="351160.RCIX1008"/>
<dbReference type="GeneID" id="5142834"/>
<evidence type="ECO:0000313" key="1">
    <source>
        <dbReference type="EMBL" id="CAJ36343.1"/>
    </source>
</evidence>
<reference evidence="1 2" key="1">
    <citation type="journal article" date="2006" name="Science">
        <title>Genome of rice cluster I archaea -- the key methane producers in the rice rhizosphere.</title>
        <authorList>
            <person name="Erkel C."/>
            <person name="Kube M."/>
            <person name="Reinhardt R."/>
            <person name="Liesack W."/>
        </authorList>
    </citation>
    <scope>NUCLEOTIDE SEQUENCE [LARGE SCALE GENOMIC DNA]</scope>
    <source>
        <strain evidence="2">DSM 22066 / NBRC 105507 / MRE50</strain>
    </source>
</reference>
<name>Q0W5K0_METAR</name>
<dbReference type="eggNOG" id="arCOG03460">
    <property type="taxonomic scope" value="Archaea"/>
</dbReference>
<dbReference type="PANTHER" id="PTHR12993">
    <property type="entry name" value="N-ACETYLGLUCOSAMINYL-PHOSPHATIDYLINOSITOL DE-N-ACETYLASE-RELATED"/>
    <property type="match status" value="1"/>
</dbReference>
<dbReference type="GO" id="GO:0016811">
    <property type="term" value="F:hydrolase activity, acting on carbon-nitrogen (but not peptide) bonds, in linear amides"/>
    <property type="evidence" value="ECO:0007669"/>
    <property type="project" value="TreeGrafter"/>
</dbReference>
<accession>Q0W5K0</accession>